<keyword evidence="3" id="KW-1185">Reference proteome</keyword>
<dbReference type="RefSeq" id="WP_043576636.1">
    <property type="nucleotide sequence ID" value="NZ_CP142381.1"/>
</dbReference>
<organism evidence="2 3">
    <name type="scientific">Chromobacterium subtsugae</name>
    <dbReference type="NCBI Taxonomy" id="251747"/>
    <lineage>
        <taxon>Bacteria</taxon>
        <taxon>Pseudomonadati</taxon>
        <taxon>Pseudomonadota</taxon>
        <taxon>Betaproteobacteria</taxon>
        <taxon>Neisseriales</taxon>
        <taxon>Chromobacteriaceae</taxon>
        <taxon>Chromobacterium</taxon>
    </lineage>
</organism>
<proteinExistence type="predicted"/>
<dbReference type="EMBL" id="JAHDTB010000008">
    <property type="protein sequence ID" value="MBW8288087.1"/>
    <property type="molecule type" value="Genomic_DNA"/>
</dbReference>
<dbReference type="GeneID" id="89684630"/>
<reference evidence="2 3" key="1">
    <citation type="submission" date="2021-05" db="EMBL/GenBank/DDBJ databases">
        <title>Draft Whole Genome Sequencing Of Biosensor Chromobacterium violaceum Strain CV026 Reveals A Regulatory RNA In Chromobacterium violaceum Phenotype Regulatory Network.</title>
        <authorList>
            <person name="Hong K.W."/>
            <person name="Chan K.G."/>
            <person name="Chang C.-Y."/>
        </authorList>
    </citation>
    <scope>NUCLEOTIDE SEQUENCE [LARGE SCALE GENOMIC DNA]</scope>
    <source>
        <strain evidence="2 3">ATCC 31532</strain>
    </source>
</reference>
<sequence>MHLRHFAAGMLIGLASLAAAANCVNLGGRSFCAQPGGQAVLHQGNAYCGAGACVADEFGNLFCSPYPGGGAIRAGGAFYAGPGMCLLGPDGSPRCAARPGGSCQVAADGQIQCDGGTVAAPAVRPPLCQ</sequence>
<evidence type="ECO:0000313" key="3">
    <source>
        <dbReference type="Proteomes" id="UP000711178"/>
    </source>
</evidence>
<feature type="signal peptide" evidence="1">
    <location>
        <begin position="1"/>
        <end position="20"/>
    </location>
</feature>
<comment type="caution">
    <text evidence="2">The sequence shown here is derived from an EMBL/GenBank/DDBJ whole genome shotgun (WGS) entry which is preliminary data.</text>
</comment>
<evidence type="ECO:0000256" key="1">
    <source>
        <dbReference type="SAM" id="SignalP"/>
    </source>
</evidence>
<name>A0ABS7FDD4_9NEIS</name>
<accession>A0ABS7FDD4</accession>
<dbReference type="Proteomes" id="UP000711178">
    <property type="component" value="Unassembled WGS sequence"/>
</dbReference>
<keyword evidence="1" id="KW-0732">Signal</keyword>
<gene>
    <name evidence="2" type="ORF">KIF53_10660</name>
</gene>
<evidence type="ECO:0000313" key="2">
    <source>
        <dbReference type="EMBL" id="MBW8288087.1"/>
    </source>
</evidence>
<feature type="chain" id="PRO_5045482639" evidence="1">
    <location>
        <begin position="21"/>
        <end position="129"/>
    </location>
</feature>
<protein>
    <submittedName>
        <fullName evidence="2">Uncharacterized protein</fullName>
    </submittedName>
</protein>